<evidence type="ECO:0000313" key="3">
    <source>
        <dbReference type="Proteomes" id="UP000566324"/>
    </source>
</evidence>
<dbReference type="Proteomes" id="UP000566324">
    <property type="component" value="Unassembled WGS sequence"/>
</dbReference>
<evidence type="ECO:0000256" key="1">
    <source>
        <dbReference type="SAM" id="Phobius"/>
    </source>
</evidence>
<protein>
    <submittedName>
        <fullName evidence="2">Putative secreted protein</fullName>
    </submittedName>
</protein>
<keyword evidence="1" id="KW-1133">Transmembrane helix</keyword>
<accession>A0A7W7AXZ0</accession>
<keyword evidence="1" id="KW-0472">Membrane</keyword>
<comment type="caution">
    <text evidence="2">The sequence shown here is derived from an EMBL/GenBank/DDBJ whole genome shotgun (WGS) entry which is preliminary data.</text>
</comment>
<organism evidence="2 3">
    <name type="scientific">Sphingosinicella soli</name>
    <dbReference type="NCBI Taxonomy" id="333708"/>
    <lineage>
        <taxon>Bacteria</taxon>
        <taxon>Pseudomonadati</taxon>
        <taxon>Pseudomonadota</taxon>
        <taxon>Alphaproteobacteria</taxon>
        <taxon>Sphingomonadales</taxon>
        <taxon>Sphingosinicellaceae</taxon>
        <taxon>Sphingosinicella</taxon>
    </lineage>
</organism>
<feature type="transmembrane region" description="Helical" evidence="1">
    <location>
        <begin position="6"/>
        <end position="26"/>
    </location>
</feature>
<dbReference type="AlphaFoldDB" id="A0A7W7AXZ0"/>
<dbReference type="Pfam" id="PF07330">
    <property type="entry name" value="DUF1467"/>
    <property type="match status" value="1"/>
</dbReference>
<feature type="transmembrane region" description="Helical" evidence="1">
    <location>
        <begin position="54"/>
        <end position="72"/>
    </location>
</feature>
<evidence type="ECO:0000313" key="2">
    <source>
        <dbReference type="EMBL" id="MBB4630451.1"/>
    </source>
</evidence>
<dbReference type="RefSeq" id="WP_184063352.1">
    <property type="nucleotide sequence ID" value="NZ_JACHNZ010000001.1"/>
</dbReference>
<sequence>MSWGSIAAIYLLIWTVTLFTVLPFGVRTSDEAGEDKVKGQADSAPTRPMLAKKLLWTTLVSAVIMAGVWWIGEAGYLDFMPD</sequence>
<dbReference type="EMBL" id="JACHNZ010000001">
    <property type="protein sequence ID" value="MBB4630451.1"/>
    <property type="molecule type" value="Genomic_DNA"/>
</dbReference>
<gene>
    <name evidence="2" type="ORF">GGQ98_000052</name>
</gene>
<proteinExistence type="predicted"/>
<reference evidence="2 3" key="1">
    <citation type="submission" date="2020-08" db="EMBL/GenBank/DDBJ databases">
        <title>Genomic Encyclopedia of Type Strains, Phase IV (KMG-IV): sequencing the most valuable type-strain genomes for metagenomic binning, comparative biology and taxonomic classification.</title>
        <authorList>
            <person name="Goeker M."/>
        </authorList>
    </citation>
    <scope>NUCLEOTIDE SEQUENCE [LARGE SCALE GENOMIC DNA]</scope>
    <source>
        <strain evidence="2 3">DSM 17328</strain>
    </source>
</reference>
<keyword evidence="1" id="KW-0812">Transmembrane</keyword>
<name>A0A7W7AXZ0_9SPHN</name>
<keyword evidence="3" id="KW-1185">Reference proteome</keyword>
<dbReference type="InterPro" id="IPR009935">
    <property type="entry name" value="DUF1467"/>
</dbReference>